<dbReference type="Proteomes" id="UP000817854">
    <property type="component" value="Unassembled WGS sequence"/>
</dbReference>
<gene>
    <name evidence="2" type="ORF">FIA58_003655</name>
</gene>
<dbReference type="RefSeq" id="WP_140960179.1">
    <property type="nucleotide sequence ID" value="NZ_VEVQ02000002.1"/>
</dbReference>
<feature type="domain" description="Beta-lactamase-related" evidence="1">
    <location>
        <begin position="40"/>
        <end position="336"/>
    </location>
</feature>
<evidence type="ECO:0000313" key="3">
    <source>
        <dbReference type="Proteomes" id="UP000817854"/>
    </source>
</evidence>
<reference evidence="2" key="2">
    <citation type="submission" date="2020-02" db="EMBL/GenBank/DDBJ databases">
        <title>Flavobacterium profundi sp. nov., isolated from a deep-sea seamount.</title>
        <authorList>
            <person name="Zhang D.-C."/>
        </authorList>
    </citation>
    <scope>NUCLEOTIDE SEQUENCE</scope>
    <source>
        <strain evidence="2">EC11</strain>
    </source>
</reference>
<proteinExistence type="predicted"/>
<dbReference type="PANTHER" id="PTHR46825">
    <property type="entry name" value="D-ALANYL-D-ALANINE-CARBOXYPEPTIDASE/ENDOPEPTIDASE AMPH"/>
    <property type="match status" value="1"/>
</dbReference>
<keyword evidence="3" id="KW-1185">Reference proteome</keyword>
<protein>
    <submittedName>
        <fullName evidence="2">Beta-lactamase family protein</fullName>
    </submittedName>
</protein>
<sequence>MIKIYLLNLLISFLSYQNQNKDTIDTYLNTLHKEEKLNGNVLIIQNGKTLYEKSFGYTDGSKNTKLSKEYKFNIGSVYKEFPAVSIMQLEQNKLIHLDDKVSKYIPDLPQWSEKVTLKNLLQYSSGLPLINWNQYFSKGNNVTFEDVFKDLQALDTLQFEPGTNYLYSNNNPILLIKIIENVSNMKFEEYLQKHICIPFHLKNIILKEQYPFIDKNKMAIPFDTHFKEDNYKIAIKNIILTTTARDIASWFEQLDTYKIINKESIKTLSETVITGDNIQSPLGSCTWKNNTIIKHAHHGSSGNYECLVSRFNQDGITIVILTNQKNGNVHEITDTIYKILKKDI</sequence>
<dbReference type="EMBL" id="VEVQ02000002">
    <property type="protein sequence ID" value="NHN24763.1"/>
    <property type="molecule type" value="Genomic_DNA"/>
</dbReference>
<comment type="caution">
    <text evidence="2">The sequence shown here is derived from an EMBL/GenBank/DDBJ whole genome shotgun (WGS) entry which is preliminary data.</text>
</comment>
<dbReference type="PANTHER" id="PTHR46825:SF9">
    <property type="entry name" value="BETA-LACTAMASE-RELATED DOMAIN-CONTAINING PROTEIN"/>
    <property type="match status" value="1"/>
</dbReference>
<name>A0ABX0IQL2_9FLAO</name>
<dbReference type="Pfam" id="PF00144">
    <property type="entry name" value="Beta-lactamase"/>
    <property type="match status" value="1"/>
</dbReference>
<dbReference type="SUPFAM" id="SSF56601">
    <property type="entry name" value="beta-lactamase/transpeptidase-like"/>
    <property type="match status" value="1"/>
</dbReference>
<accession>A0ABX0IQL2</accession>
<dbReference type="Gene3D" id="3.40.710.10">
    <property type="entry name" value="DD-peptidase/beta-lactamase superfamily"/>
    <property type="match status" value="1"/>
</dbReference>
<dbReference type="InterPro" id="IPR001466">
    <property type="entry name" value="Beta-lactam-related"/>
</dbReference>
<evidence type="ECO:0000313" key="2">
    <source>
        <dbReference type="EMBL" id="NHN24763.1"/>
    </source>
</evidence>
<organism evidence="2 3">
    <name type="scientific">Flavobacterium jejuense</name>
    <dbReference type="NCBI Taxonomy" id="1544455"/>
    <lineage>
        <taxon>Bacteria</taxon>
        <taxon>Pseudomonadati</taxon>
        <taxon>Bacteroidota</taxon>
        <taxon>Flavobacteriia</taxon>
        <taxon>Flavobacteriales</taxon>
        <taxon>Flavobacteriaceae</taxon>
        <taxon>Flavobacterium</taxon>
    </lineage>
</organism>
<reference evidence="2" key="1">
    <citation type="submission" date="2019-05" db="EMBL/GenBank/DDBJ databases">
        <authorList>
            <person name="Lianzixin W."/>
        </authorList>
    </citation>
    <scope>NUCLEOTIDE SEQUENCE</scope>
    <source>
        <strain evidence="2">EC11</strain>
    </source>
</reference>
<dbReference type="InterPro" id="IPR050491">
    <property type="entry name" value="AmpC-like"/>
</dbReference>
<evidence type="ECO:0000259" key="1">
    <source>
        <dbReference type="Pfam" id="PF00144"/>
    </source>
</evidence>
<dbReference type="InterPro" id="IPR012338">
    <property type="entry name" value="Beta-lactam/transpept-like"/>
</dbReference>